<accession>A0ABT7WEX6</accession>
<protein>
    <recommendedName>
        <fullName evidence="4">Lipoprotein</fullName>
    </recommendedName>
</protein>
<dbReference type="PROSITE" id="PS51257">
    <property type="entry name" value="PROKAR_LIPOPROTEIN"/>
    <property type="match status" value="1"/>
</dbReference>
<evidence type="ECO:0000313" key="2">
    <source>
        <dbReference type="EMBL" id="MDM9631473.1"/>
    </source>
</evidence>
<gene>
    <name evidence="2" type="ORF">QU605_08320</name>
</gene>
<evidence type="ECO:0000313" key="3">
    <source>
        <dbReference type="Proteomes" id="UP001174839"/>
    </source>
</evidence>
<keyword evidence="1" id="KW-0732">Signal</keyword>
<comment type="caution">
    <text evidence="2">The sequence shown here is derived from an EMBL/GenBank/DDBJ whole genome shotgun (WGS) entry which is preliminary data.</text>
</comment>
<dbReference type="EMBL" id="JAUDUY010000003">
    <property type="protein sequence ID" value="MDM9631473.1"/>
    <property type="molecule type" value="Genomic_DNA"/>
</dbReference>
<dbReference type="RefSeq" id="WP_289724828.1">
    <property type="nucleotide sequence ID" value="NZ_JAUDUY010000003.1"/>
</dbReference>
<keyword evidence="3" id="KW-1185">Reference proteome</keyword>
<reference evidence="2" key="1">
    <citation type="submission" date="2023-06" db="EMBL/GenBank/DDBJ databases">
        <title>Robiginitalea aurantiacus sp. nov. and Algoriphagus sediminis sp. nov., isolated from coastal sediment.</title>
        <authorList>
            <person name="Zhou Z.Y."/>
            <person name="An J."/>
            <person name="Jia Y.W."/>
            <person name="Du Z.J."/>
        </authorList>
    </citation>
    <scope>NUCLEOTIDE SEQUENCE</scope>
    <source>
        <strain evidence="2">M39</strain>
    </source>
</reference>
<evidence type="ECO:0008006" key="4">
    <source>
        <dbReference type="Google" id="ProtNLM"/>
    </source>
</evidence>
<proteinExistence type="predicted"/>
<organism evidence="2 3">
    <name type="scientific">Robiginitalea aurantiaca</name>
    <dbReference type="NCBI Taxonomy" id="3056915"/>
    <lineage>
        <taxon>Bacteria</taxon>
        <taxon>Pseudomonadati</taxon>
        <taxon>Bacteroidota</taxon>
        <taxon>Flavobacteriia</taxon>
        <taxon>Flavobacteriales</taxon>
        <taxon>Flavobacteriaceae</taxon>
        <taxon>Robiginitalea</taxon>
    </lineage>
</organism>
<name>A0ABT7WEX6_9FLAO</name>
<sequence>MRKLILSLLMPIALISCKGVAQKDAKSASEIPSNSEIRSKADIDFMSNPMAEDHRDVISEKYNALEVNFASYYVITTWGCGSGCVTGAMVDTRDGKVYSMPEDKEWGGNGTYIESKKESETLLTVAVAQSPTGETEESRKYWVWNEDLKTFTFMKAESVLSSKTRKTN</sequence>
<feature type="signal peptide" evidence="1">
    <location>
        <begin position="1"/>
        <end position="21"/>
    </location>
</feature>
<feature type="chain" id="PRO_5047531807" description="Lipoprotein" evidence="1">
    <location>
        <begin position="22"/>
        <end position="168"/>
    </location>
</feature>
<evidence type="ECO:0000256" key="1">
    <source>
        <dbReference type="SAM" id="SignalP"/>
    </source>
</evidence>
<dbReference type="Proteomes" id="UP001174839">
    <property type="component" value="Unassembled WGS sequence"/>
</dbReference>